<dbReference type="HOGENOM" id="CLU_031953_0_0_1"/>
<dbReference type="PANTHER" id="PTHR11835">
    <property type="entry name" value="DECARBOXYLATING DEHYDROGENASES-ISOCITRATE, ISOPROPYLMALATE, TARTRATE"/>
    <property type="match status" value="1"/>
</dbReference>
<dbReference type="GO" id="GO:0006102">
    <property type="term" value="P:isocitrate metabolic process"/>
    <property type="evidence" value="ECO:0007669"/>
    <property type="project" value="TreeGrafter"/>
</dbReference>
<dbReference type="AlphaFoldDB" id="M1UXV4"/>
<sequence>MVHTLLRQAATCFRKCTLDTLCRGQFLRRFVSGSAQGHDITDVRRFVSPALRQGSPIISPTSIDGDVYNVYPAATAVGDTKLITMLPGEGIGPECMEALVAVFEAAHVPVEFETYHIPEPEKGLPASVIDAVNRNRLVMKGPFHTPYGFKGTSINILLRRGFDLFANVVHVFPMPGVKAKYDDIDIVLVRENTEGEYSGLEHSAVDGVVESLKIVTEEHSLRIAEYAFRYAMRNNRKKVTCVHKANILKSADGLFLECARHVASKYPFIEFESMIVDATCMRMVSNPEQFDVVLLPNLYGNIVGSVATSLGGGTGLFPGANIGPSGAMFEQGVRHAGKGISGRGIANPTATILAGVMMLRYLKMFDFADFIQDAVMSVYQETDIRTPDMGGKATTKQFTAAVIEKMDAIMEELS</sequence>
<dbReference type="EMBL" id="AP006502">
    <property type="protein sequence ID" value="BAM83356.1"/>
    <property type="molecule type" value="Genomic_DNA"/>
</dbReference>
<dbReference type="SUPFAM" id="SSF53659">
    <property type="entry name" value="Isocitrate/Isopropylmalate dehydrogenase-like"/>
    <property type="match status" value="1"/>
</dbReference>
<feature type="domain" description="Isopropylmalate dehydrogenase-like" evidence="4">
    <location>
        <begin position="82"/>
        <end position="402"/>
    </location>
</feature>
<reference evidence="5 6" key="2">
    <citation type="journal article" date="2007" name="BMC Biol.">
        <title>A 100%-complete sequence reveals unusually simple genomic features in the hot-spring red alga Cyanidioschyzon merolae.</title>
        <authorList>
            <person name="Nozaki H."/>
            <person name="Takano H."/>
            <person name="Misumi O."/>
            <person name="Terasawa K."/>
            <person name="Matsuzaki M."/>
            <person name="Maruyama S."/>
            <person name="Nishida K."/>
            <person name="Yagisawa F."/>
            <person name="Yoshida Y."/>
            <person name="Fujiwara T."/>
            <person name="Takio S."/>
            <person name="Tamura K."/>
            <person name="Chung S.J."/>
            <person name="Nakamura S."/>
            <person name="Kuroiwa H."/>
            <person name="Tanaka K."/>
            <person name="Sato N."/>
            <person name="Kuroiwa T."/>
        </authorList>
    </citation>
    <scope>NUCLEOTIDE SEQUENCE [LARGE SCALE GENOMIC DNA]</scope>
    <source>
        <strain evidence="5 6">10D</strain>
    </source>
</reference>
<dbReference type="SMART" id="SM01329">
    <property type="entry name" value="Iso_dh"/>
    <property type="match status" value="1"/>
</dbReference>
<dbReference type="RefSeq" id="XP_005539392.1">
    <property type="nucleotide sequence ID" value="XM_005539335.1"/>
</dbReference>
<evidence type="ECO:0000313" key="5">
    <source>
        <dbReference type="EMBL" id="BAM83356.1"/>
    </source>
</evidence>
<dbReference type="STRING" id="280699.M1UXV4"/>
<evidence type="ECO:0000256" key="3">
    <source>
        <dbReference type="ARBA" id="ARBA00022946"/>
    </source>
</evidence>
<organism evidence="5 6">
    <name type="scientific">Cyanidioschyzon merolae (strain NIES-3377 / 10D)</name>
    <name type="common">Unicellular red alga</name>
    <dbReference type="NCBI Taxonomy" id="280699"/>
    <lineage>
        <taxon>Eukaryota</taxon>
        <taxon>Rhodophyta</taxon>
        <taxon>Bangiophyceae</taxon>
        <taxon>Cyanidiales</taxon>
        <taxon>Cyanidiaceae</taxon>
        <taxon>Cyanidioschyzon</taxon>
    </lineage>
</organism>
<dbReference type="InterPro" id="IPR024084">
    <property type="entry name" value="IsoPropMal-DH-like_dom"/>
</dbReference>
<keyword evidence="2" id="KW-0816">Tricarboxylic acid cycle</keyword>
<dbReference type="GO" id="GO:0004449">
    <property type="term" value="F:isocitrate dehydrogenase (NAD+) activity"/>
    <property type="evidence" value="ECO:0007669"/>
    <property type="project" value="TreeGrafter"/>
</dbReference>
<dbReference type="PANTHER" id="PTHR11835:SF42">
    <property type="entry name" value="ISOCITRATE DEHYDROGENASE [NAD] SUBUNIT BETA, MITOCHONDRIAL"/>
    <property type="match status" value="1"/>
</dbReference>
<keyword evidence="6" id="KW-1185">Reference proteome</keyword>
<dbReference type="NCBIfam" id="TIGR00175">
    <property type="entry name" value="mito_nad_idh"/>
    <property type="match status" value="1"/>
</dbReference>
<dbReference type="OMA" id="TCAHKAN"/>
<comment type="similarity">
    <text evidence="1">Belongs to the isocitrate and isopropylmalate dehydrogenases family.</text>
</comment>
<proteinExistence type="inferred from homology"/>
<dbReference type="Gramene" id="CMT412CT">
    <property type="protein sequence ID" value="CMT412CT"/>
    <property type="gene ID" value="CMT412C"/>
</dbReference>
<dbReference type="GO" id="GO:0006099">
    <property type="term" value="P:tricarboxylic acid cycle"/>
    <property type="evidence" value="ECO:0007669"/>
    <property type="project" value="UniProtKB-KW"/>
</dbReference>
<evidence type="ECO:0000259" key="4">
    <source>
        <dbReference type="SMART" id="SM01329"/>
    </source>
</evidence>
<dbReference type="GO" id="GO:0005739">
    <property type="term" value="C:mitochondrion"/>
    <property type="evidence" value="ECO:0007669"/>
    <property type="project" value="TreeGrafter"/>
</dbReference>
<dbReference type="Gene3D" id="3.40.718.10">
    <property type="entry name" value="Isopropylmalate Dehydrogenase"/>
    <property type="match status" value="1"/>
</dbReference>
<dbReference type="OrthoDB" id="10261637at2759"/>
<dbReference type="KEGG" id="cme:CYME_CMT412C"/>
<evidence type="ECO:0000313" key="6">
    <source>
        <dbReference type="Proteomes" id="UP000007014"/>
    </source>
</evidence>
<dbReference type="GeneID" id="16998167"/>
<dbReference type="InterPro" id="IPR004434">
    <property type="entry name" value="Isocitrate_DH_NAD"/>
</dbReference>
<name>M1UXV4_CYAM1</name>
<accession>M1UXV4</accession>
<dbReference type="Pfam" id="PF00180">
    <property type="entry name" value="Iso_dh"/>
    <property type="match status" value="1"/>
</dbReference>
<evidence type="ECO:0000256" key="1">
    <source>
        <dbReference type="ARBA" id="ARBA00007769"/>
    </source>
</evidence>
<reference evidence="5 6" key="1">
    <citation type="journal article" date="2004" name="Nature">
        <title>Genome sequence of the ultrasmall unicellular red alga Cyanidioschyzon merolae 10D.</title>
        <authorList>
            <person name="Matsuzaki M."/>
            <person name="Misumi O."/>
            <person name="Shin-i T."/>
            <person name="Maruyama S."/>
            <person name="Takahara M."/>
            <person name="Miyagishima S."/>
            <person name="Mori T."/>
            <person name="Nishida K."/>
            <person name="Yagisawa F."/>
            <person name="Nishida K."/>
            <person name="Yoshida Y."/>
            <person name="Nishimura Y."/>
            <person name="Nakao S."/>
            <person name="Kobayashi T."/>
            <person name="Momoyama Y."/>
            <person name="Higashiyama T."/>
            <person name="Minoda A."/>
            <person name="Sano M."/>
            <person name="Nomoto H."/>
            <person name="Oishi K."/>
            <person name="Hayashi H."/>
            <person name="Ohta F."/>
            <person name="Nishizaka S."/>
            <person name="Haga S."/>
            <person name="Miura S."/>
            <person name="Morishita T."/>
            <person name="Kabeya Y."/>
            <person name="Terasawa K."/>
            <person name="Suzuki Y."/>
            <person name="Ishii Y."/>
            <person name="Asakawa S."/>
            <person name="Takano H."/>
            <person name="Ohta N."/>
            <person name="Kuroiwa H."/>
            <person name="Tanaka K."/>
            <person name="Shimizu N."/>
            <person name="Sugano S."/>
            <person name="Sato N."/>
            <person name="Nozaki H."/>
            <person name="Ogasawara N."/>
            <person name="Kohara Y."/>
            <person name="Kuroiwa T."/>
        </authorList>
    </citation>
    <scope>NUCLEOTIDE SEQUENCE [LARGE SCALE GENOMIC DNA]</scope>
    <source>
        <strain evidence="5 6">10D</strain>
    </source>
</reference>
<gene>
    <name evidence="5" type="ORF">CYME_CMT412C</name>
</gene>
<dbReference type="Proteomes" id="UP000007014">
    <property type="component" value="Chromosome 20"/>
</dbReference>
<evidence type="ECO:0000256" key="2">
    <source>
        <dbReference type="ARBA" id="ARBA00022532"/>
    </source>
</evidence>
<dbReference type="eggNOG" id="KOG0784">
    <property type="taxonomic scope" value="Eukaryota"/>
</dbReference>
<protein>
    <submittedName>
        <fullName evidence="5">Isocitrate dehydrogenase subunit 1, mitochondrial</fullName>
    </submittedName>
</protein>
<keyword evidence="3" id="KW-0809">Transit peptide</keyword>